<dbReference type="InterPro" id="IPR004161">
    <property type="entry name" value="EFTu-like_2"/>
</dbReference>
<sequence length="85" mass="9156">MAETEIGRVSDYFAKIGVAGIEIASGELKVGDTIHIVGHTTDLTLKIDSMQIEHEQVEVVKAGDSIGIKVDDRCRGGDKIFLVTD</sequence>
<dbReference type="Proteomes" id="UP000315525">
    <property type="component" value="Unassembled WGS sequence"/>
</dbReference>
<evidence type="ECO:0000259" key="1">
    <source>
        <dbReference type="Pfam" id="PF03144"/>
    </source>
</evidence>
<dbReference type="SUPFAM" id="SSF50447">
    <property type="entry name" value="Translation proteins"/>
    <property type="match status" value="1"/>
</dbReference>
<comment type="caution">
    <text evidence="2">The sequence shown here is derived from an EMBL/GenBank/DDBJ whole genome shotgun (WGS) entry which is preliminary data.</text>
</comment>
<dbReference type="Pfam" id="PF03144">
    <property type="entry name" value="GTP_EFTU_D2"/>
    <property type="match status" value="1"/>
</dbReference>
<organism evidence="2 3">
    <name type="scientific">candidate division TA06 bacterium</name>
    <dbReference type="NCBI Taxonomy" id="2250710"/>
    <lineage>
        <taxon>Bacteria</taxon>
        <taxon>Bacteria division TA06</taxon>
    </lineage>
</organism>
<proteinExistence type="predicted"/>
<evidence type="ECO:0000313" key="2">
    <source>
        <dbReference type="EMBL" id="TET43669.1"/>
    </source>
</evidence>
<evidence type="ECO:0000313" key="3">
    <source>
        <dbReference type="Proteomes" id="UP000315525"/>
    </source>
</evidence>
<protein>
    <submittedName>
        <fullName evidence="2">Translation elongation factor-like protein</fullName>
    </submittedName>
</protein>
<name>A0A523UMM9_UNCT6</name>
<dbReference type="GO" id="GO:0005525">
    <property type="term" value="F:GTP binding"/>
    <property type="evidence" value="ECO:0007669"/>
    <property type="project" value="InterPro"/>
</dbReference>
<reference evidence="2 3" key="1">
    <citation type="submission" date="2019-03" db="EMBL/GenBank/DDBJ databases">
        <title>Metabolic potential of uncultured bacteria and archaea associated with petroleum seepage in deep-sea sediments.</title>
        <authorList>
            <person name="Dong X."/>
            <person name="Hubert C."/>
        </authorList>
    </citation>
    <scope>NUCLEOTIDE SEQUENCE [LARGE SCALE GENOMIC DNA]</scope>
    <source>
        <strain evidence="2">E44_bin18</strain>
    </source>
</reference>
<gene>
    <name evidence="2" type="ORF">E3J62_12705</name>
</gene>
<keyword evidence="2" id="KW-0648">Protein biosynthesis</keyword>
<dbReference type="AlphaFoldDB" id="A0A523UMM9"/>
<dbReference type="GO" id="GO:0003746">
    <property type="term" value="F:translation elongation factor activity"/>
    <property type="evidence" value="ECO:0007669"/>
    <property type="project" value="UniProtKB-KW"/>
</dbReference>
<dbReference type="Gene3D" id="2.40.30.10">
    <property type="entry name" value="Translation factors"/>
    <property type="match status" value="1"/>
</dbReference>
<dbReference type="InterPro" id="IPR009000">
    <property type="entry name" value="Transl_B-barrel_sf"/>
</dbReference>
<keyword evidence="2" id="KW-0251">Elongation factor</keyword>
<accession>A0A523UMM9</accession>
<dbReference type="EMBL" id="SOJN01000150">
    <property type="protein sequence ID" value="TET43669.1"/>
    <property type="molecule type" value="Genomic_DNA"/>
</dbReference>
<feature type="domain" description="Translation elongation factor EFTu-like" evidence="1">
    <location>
        <begin position="18"/>
        <end position="70"/>
    </location>
</feature>